<dbReference type="RefSeq" id="WP_165762306.1">
    <property type="nucleotide sequence ID" value="NZ_JACKVM010000014.1"/>
</dbReference>
<dbReference type="Pfam" id="PF05305">
    <property type="entry name" value="DUF732"/>
    <property type="match status" value="1"/>
</dbReference>
<dbReference type="Proteomes" id="UP000192366">
    <property type="component" value="Unassembled WGS sequence"/>
</dbReference>
<dbReference type="InterPro" id="IPR007969">
    <property type="entry name" value="DUF732"/>
</dbReference>
<evidence type="ECO:0000313" key="4">
    <source>
        <dbReference type="Proteomes" id="UP000192366"/>
    </source>
</evidence>
<name>A0A1W9YTS8_MYCBA</name>
<sequence>MPSCLFRPVLASCVVGAAALLGAPTAAADERTETAYLNALRTAGIVPGFYTPGAAIASAQKLCATMDGGVDQLDVVDVVIDGDRVPEDVATFVVGTATIAFCPWNSMNG</sequence>
<dbReference type="EMBL" id="MVHJ01000017">
    <property type="protein sequence ID" value="ORA03387.1"/>
    <property type="molecule type" value="Genomic_DNA"/>
</dbReference>
<organism evidence="3 4">
    <name type="scientific">Mycolicibacterium bacteremicum</name>
    <name type="common">Mycobacterium bacteremicum</name>
    <dbReference type="NCBI Taxonomy" id="564198"/>
    <lineage>
        <taxon>Bacteria</taxon>
        <taxon>Bacillati</taxon>
        <taxon>Actinomycetota</taxon>
        <taxon>Actinomycetes</taxon>
        <taxon>Mycobacteriales</taxon>
        <taxon>Mycobacteriaceae</taxon>
        <taxon>Mycolicibacterium</taxon>
    </lineage>
</organism>
<dbReference type="AlphaFoldDB" id="A0A1W9YTS8"/>
<gene>
    <name evidence="3" type="ORF">BST17_19165</name>
</gene>
<reference evidence="3 4" key="1">
    <citation type="submission" date="2017-02" db="EMBL/GenBank/DDBJ databases">
        <title>The new phylogeny of genus Mycobacterium.</title>
        <authorList>
            <person name="Tortoli E."/>
            <person name="Trovato A."/>
            <person name="Cirillo D.M."/>
        </authorList>
    </citation>
    <scope>NUCLEOTIDE SEQUENCE [LARGE SCALE GENOMIC DNA]</scope>
    <source>
        <strain evidence="3 4">DSM 45578</strain>
    </source>
</reference>
<feature type="chain" id="PRO_5013230360" description="DUF732 domain-containing protein" evidence="1">
    <location>
        <begin position="29"/>
        <end position="109"/>
    </location>
</feature>
<comment type="caution">
    <text evidence="3">The sequence shown here is derived from an EMBL/GenBank/DDBJ whole genome shotgun (WGS) entry which is preliminary data.</text>
</comment>
<accession>A0A1W9YTS8</accession>
<evidence type="ECO:0000256" key="1">
    <source>
        <dbReference type="SAM" id="SignalP"/>
    </source>
</evidence>
<evidence type="ECO:0000313" key="3">
    <source>
        <dbReference type="EMBL" id="ORA03387.1"/>
    </source>
</evidence>
<feature type="signal peptide" evidence="1">
    <location>
        <begin position="1"/>
        <end position="28"/>
    </location>
</feature>
<keyword evidence="1" id="KW-0732">Signal</keyword>
<feature type="domain" description="DUF732" evidence="2">
    <location>
        <begin position="33"/>
        <end position="103"/>
    </location>
</feature>
<evidence type="ECO:0000259" key="2">
    <source>
        <dbReference type="Pfam" id="PF05305"/>
    </source>
</evidence>
<proteinExistence type="predicted"/>
<protein>
    <recommendedName>
        <fullName evidence="2">DUF732 domain-containing protein</fullName>
    </recommendedName>
</protein>
<keyword evidence="4" id="KW-1185">Reference proteome</keyword>